<evidence type="ECO:0000259" key="1">
    <source>
        <dbReference type="SMART" id="SM00382"/>
    </source>
</evidence>
<dbReference type="Pfam" id="PF01695">
    <property type="entry name" value="IstB_IS21"/>
    <property type="match status" value="1"/>
</dbReference>
<dbReference type="NCBIfam" id="NF005304">
    <property type="entry name" value="PRK06835.1"/>
    <property type="match status" value="1"/>
</dbReference>
<dbReference type="PANTHER" id="PTHR30050">
    <property type="entry name" value="CHROMOSOMAL REPLICATION INITIATOR PROTEIN DNAA"/>
    <property type="match status" value="1"/>
</dbReference>
<sequence>MSLTNAQYDEIMRQYNHRQLKAHEASKKLKNELYQKAPKLARIDEEIASISVSQAKNFINGNTASLIGLTESIQKLALQKEHILQELGYQPQDLEPQYHCPDCKDTGYINGKKCHCFRQAEVDYVYKQSNLRTILKRENFNTYTFQYYPENLIDPESQVSSLELARHAAAKSKAFISEFDQTHPNLLLYGNTGTGKTFLTNCIAKELLDSGHSVIYFSAFQLFDILAKNVFGKSPETAGDYQNIFNCDLLIIDDLGTEVPNSFTISQFFQCLNERILRHKSTIISTNLALNDIAGIYSERIASRITSHFVLLKLFGDDIRILKKLSD</sequence>
<keyword evidence="2" id="KW-0067">ATP-binding</keyword>
<keyword evidence="2" id="KW-0547">Nucleotide-binding</keyword>
<organism evidence="2 3">
    <name type="scientific">Brotonthovivens ammoniilytica</name>
    <dbReference type="NCBI Taxonomy" id="2981725"/>
    <lineage>
        <taxon>Bacteria</taxon>
        <taxon>Bacillati</taxon>
        <taxon>Bacillota</taxon>
        <taxon>Clostridia</taxon>
        <taxon>Lachnospirales</taxon>
        <taxon>Lachnospiraceae</taxon>
        <taxon>Brotonthovivens</taxon>
    </lineage>
</organism>
<dbReference type="EMBL" id="JAOQJQ010000004">
    <property type="protein sequence ID" value="MCU6762942.1"/>
    <property type="molecule type" value="Genomic_DNA"/>
</dbReference>
<dbReference type="RefSeq" id="WP_158425598.1">
    <property type="nucleotide sequence ID" value="NZ_JAOQJQ010000004.1"/>
</dbReference>
<accession>A0ABT2TLI0</accession>
<dbReference type="SMART" id="SM00382">
    <property type="entry name" value="AAA"/>
    <property type="match status" value="1"/>
</dbReference>
<protein>
    <submittedName>
        <fullName evidence="2">ATP-binding protein</fullName>
    </submittedName>
</protein>
<name>A0ABT2TLI0_9FIRM</name>
<dbReference type="Proteomes" id="UP001652442">
    <property type="component" value="Unassembled WGS sequence"/>
</dbReference>
<dbReference type="GO" id="GO:0005524">
    <property type="term" value="F:ATP binding"/>
    <property type="evidence" value="ECO:0007669"/>
    <property type="project" value="UniProtKB-KW"/>
</dbReference>
<dbReference type="SUPFAM" id="SSF52540">
    <property type="entry name" value="P-loop containing nucleoside triphosphate hydrolases"/>
    <property type="match status" value="1"/>
</dbReference>
<gene>
    <name evidence="2" type="ORF">OCV88_11425</name>
</gene>
<keyword evidence="3" id="KW-1185">Reference proteome</keyword>
<reference evidence="2 3" key="1">
    <citation type="journal article" date="2021" name="ISME Commun">
        <title>Automated analysis of genomic sequences facilitates high-throughput and comprehensive description of bacteria.</title>
        <authorList>
            <person name="Hitch T.C.A."/>
        </authorList>
    </citation>
    <scope>NUCLEOTIDE SEQUENCE [LARGE SCALE GENOMIC DNA]</scope>
    <source>
        <strain evidence="2 3">Sanger_109</strain>
    </source>
</reference>
<evidence type="ECO:0000313" key="2">
    <source>
        <dbReference type="EMBL" id="MCU6762942.1"/>
    </source>
</evidence>
<feature type="domain" description="AAA+ ATPase" evidence="1">
    <location>
        <begin position="182"/>
        <end position="315"/>
    </location>
</feature>
<dbReference type="InterPro" id="IPR003593">
    <property type="entry name" value="AAA+_ATPase"/>
</dbReference>
<dbReference type="InterPro" id="IPR002611">
    <property type="entry name" value="IstB_ATP-bd"/>
</dbReference>
<dbReference type="PANTHER" id="PTHR30050:SF4">
    <property type="entry name" value="ATP-BINDING PROTEIN RV3427C IN INSERTION SEQUENCE-RELATED"/>
    <property type="match status" value="1"/>
</dbReference>
<dbReference type="InterPro" id="IPR027417">
    <property type="entry name" value="P-loop_NTPase"/>
</dbReference>
<comment type="caution">
    <text evidence="2">The sequence shown here is derived from an EMBL/GenBank/DDBJ whole genome shotgun (WGS) entry which is preliminary data.</text>
</comment>
<dbReference type="CDD" id="cd00009">
    <property type="entry name" value="AAA"/>
    <property type="match status" value="1"/>
</dbReference>
<evidence type="ECO:0000313" key="3">
    <source>
        <dbReference type="Proteomes" id="UP001652442"/>
    </source>
</evidence>
<proteinExistence type="predicted"/>
<dbReference type="Gene3D" id="3.40.50.300">
    <property type="entry name" value="P-loop containing nucleotide triphosphate hydrolases"/>
    <property type="match status" value="1"/>
</dbReference>